<organism evidence="7 8">
    <name type="scientific">Wolfiporia cocos (strain MD-104)</name>
    <name type="common">Brown rot fungus</name>
    <dbReference type="NCBI Taxonomy" id="742152"/>
    <lineage>
        <taxon>Eukaryota</taxon>
        <taxon>Fungi</taxon>
        <taxon>Dikarya</taxon>
        <taxon>Basidiomycota</taxon>
        <taxon>Agaricomycotina</taxon>
        <taxon>Agaricomycetes</taxon>
        <taxon>Polyporales</taxon>
        <taxon>Phaeolaceae</taxon>
        <taxon>Wolfiporia</taxon>
    </lineage>
</organism>
<dbReference type="Proteomes" id="UP000218811">
    <property type="component" value="Unassembled WGS sequence"/>
</dbReference>
<evidence type="ECO:0000313" key="7">
    <source>
        <dbReference type="EMBL" id="PCH36973.1"/>
    </source>
</evidence>
<keyword evidence="6" id="KW-0732">Signal</keyword>
<dbReference type="InterPro" id="IPR036396">
    <property type="entry name" value="Cyt_P450_sf"/>
</dbReference>
<dbReference type="InterPro" id="IPR001128">
    <property type="entry name" value="Cyt_P450"/>
</dbReference>
<evidence type="ECO:0000256" key="2">
    <source>
        <dbReference type="ARBA" id="ARBA00010617"/>
    </source>
</evidence>
<protein>
    <submittedName>
        <fullName evidence="7">Cytochrome P450</fullName>
    </submittedName>
</protein>
<comment type="cofactor">
    <cofactor evidence="1">
        <name>heme</name>
        <dbReference type="ChEBI" id="CHEBI:30413"/>
    </cofactor>
</comment>
<dbReference type="AlphaFoldDB" id="A0A2H3JAY4"/>
<dbReference type="GO" id="GO:0020037">
    <property type="term" value="F:heme binding"/>
    <property type="evidence" value="ECO:0007669"/>
    <property type="project" value="InterPro"/>
</dbReference>
<dbReference type="STRING" id="742152.A0A2H3JAY4"/>
<dbReference type="PANTHER" id="PTHR46206">
    <property type="entry name" value="CYTOCHROME P450"/>
    <property type="match status" value="1"/>
</dbReference>
<evidence type="ECO:0000256" key="5">
    <source>
        <dbReference type="ARBA" id="ARBA00023004"/>
    </source>
</evidence>
<reference evidence="7 8" key="1">
    <citation type="journal article" date="2012" name="Science">
        <title>The Paleozoic origin of enzymatic lignin decomposition reconstructed from 31 fungal genomes.</title>
        <authorList>
            <person name="Floudas D."/>
            <person name="Binder M."/>
            <person name="Riley R."/>
            <person name="Barry K."/>
            <person name="Blanchette R.A."/>
            <person name="Henrissat B."/>
            <person name="Martinez A.T."/>
            <person name="Otillar R."/>
            <person name="Spatafora J.W."/>
            <person name="Yadav J.S."/>
            <person name="Aerts A."/>
            <person name="Benoit I."/>
            <person name="Boyd A."/>
            <person name="Carlson A."/>
            <person name="Copeland A."/>
            <person name="Coutinho P.M."/>
            <person name="de Vries R.P."/>
            <person name="Ferreira P."/>
            <person name="Findley K."/>
            <person name="Foster B."/>
            <person name="Gaskell J."/>
            <person name="Glotzer D."/>
            <person name="Gorecki P."/>
            <person name="Heitman J."/>
            <person name="Hesse C."/>
            <person name="Hori C."/>
            <person name="Igarashi K."/>
            <person name="Jurgens J.A."/>
            <person name="Kallen N."/>
            <person name="Kersten P."/>
            <person name="Kohler A."/>
            <person name="Kuees U."/>
            <person name="Kumar T.K.A."/>
            <person name="Kuo A."/>
            <person name="LaButti K."/>
            <person name="Larrondo L.F."/>
            <person name="Lindquist E."/>
            <person name="Ling A."/>
            <person name="Lombard V."/>
            <person name="Lucas S."/>
            <person name="Lundell T."/>
            <person name="Martin R."/>
            <person name="McLaughlin D.J."/>
            <person name="Morgenstern I."/>
            <person name="Morin E."/>
            <person name="Murat C."/>
            <person name="Nagy L.G."/>
            <person name="Nolan M."/>
            <person name="Ohm R.A."/>
            <person name="Patyshakuliyeva A."/>
            <person name="Rokas A."/>
            <person name="Ruiz-Duenas F.J."/>
            <person name="Sabat G."/>
            <person name="Salamov A."/>
            <person name="Samejima M."/>
            <person name="Schmutz J."/>
            <person name="Slot J.C."/>
            <person name="St John F."/>
            <person name="Stenlid J."/>
            <person name="Sun H."/>
            <person name="Sun S."/>
            <person name="Syed K."/>
            <person name="Tsang A."/>
            <person name="Wiebenga A."/>
            <person name="Young D."/>
            <person name="Pisabarro A."/>
            <person name="Eastwood D.C."/>
            <person name="Martin F."/>
            <person name="Cullen D."/>
            <person name="Grigoriev I.V."/>
            <person name="Hibbett D.S."/>
        </authorList>
    </citation>
    <scope>NUCLEOTIDE SEQUENCE [LARGE SCALE GENOMIC DNA]</scope>
    <source>
        <strain evidence="7 8">MD-104</strain>
    </source>
</reference>
<comment type="similarity">
    <text evidence="2">Belongs to the cytochrome P450 family.</text>
</comment>
<dbReference type="OMA" id="MACAHII"/>
<dbReference type="GO" id="GO:0005506">
    <property type="term" value="F:iron ion binding"/>
    <property type="evidence" value="ECO:0007669"/>
    <property type="project" value="InterPro"/>
</dbReference>
<evidence type="ECO:0000256" key="6">
    <source>
        <dbReference type="SAM" id="SignalP"/>
    </source>
</evidence>
<proteinExistence type="inferred from homology"/>
<dbReference type="EMBL" id="KB467898">
    <property type="protein sequence ID" value="PCH36973.1"/>
    <property type="molecule type" value="Genomic_DNA"/>
</dbReference>
<feature type="signal peptide" evidence="6">
    <location>
        <begin position="1"/>
        <end position="25"/>
    </location>
</feature>
<keyword evidence="3" id="KW-0479">Metal-binding</keyword>
<dbReference type="Gene3D" id="1.10.630.10">
    <property type="entry name" value="Cytochrome P450"/>
    <property type="match status" value="1"/>
</dbReference>
<dbReference type="CDD" id="cd11041">
    <property type="entry name" value="CYP503A1-like"/>
    <property type="match status" value="1"/>
</dbReference>
<dbReference type="GO" id="GO:0016705">
    <property type="term" value="F:oxidoreductase activity, acting on paired donors, with incorporation or reduction of molecular oxygen"/>
    <property type="evidence" value="ECO:0007669"/>
    <property type="project" value="InterPro"/>
</dbReference>
<dbReference type="Pfam" id="PF00067">
    <property type="entry name" value="p450"/>
    <property type="match status" value="1"/>
</dbReference>
<name>A0A2H3JAY4_WOLCO</name>
<dbReference type="SUPFAM" id="SSF48264">
    <property type="entry name" value="Cytochrome P450"/>
    <property type="match status" value="1"/>
</dbReference>
<keyword evidence="4" id="KW-0560">Oxidoreductase</keyword>
<keyword evidence="5" id="KW-0408">Iron</keyword>
<evidence type="ECO:0000256" key="3">
    <source>
        <dbReference type="ARBA" id="ARBA00022723"/>
    </source>
</evidence>
<gene>
    <name evidence="7" type="ORF">WOLCODRAFT_134431</name>
</gene>
<accession>A0A2H3JAY4</accession>
<keyword evidence="8" id="KW-1185">Reference proteome</keyword>
<evidence type="ECO:0000313" key="8">
    <source>
        <dbReference type="Proteomes" id="UP000218811"/>
    </source>
</evidence>
<evidence type="ECO:0000256" key="4">
    <source>
        <dbReference type="ARBA" id="ARBA00023002"/>
    </source>
</evidence>
<feature type="chain" id="PRO_5013642039" evidence="6">
    <location>
        <begin position="26"/>
        <end position="439"/>
    </location>
</feature>
<sequence length="439" mass="49355">MESSSATVLLLSLTFIYLSHIPTVGGPSLPLVSYYGAYRFLFHADNIIHEGYTKYKGGLFKHLTLRGCHIILTSPELIEEVRKAPDDQLSFSEAANEFLQIRYTLGENVHNNPYHIPIVRSQLTRNIGALFSEICDEIVAAFDDEIPAANADAGLSMGDNIGHGNIHTAGWIKVNVRDAIMQIVCRTSNRIFVGLSLCRDPDYFSLNKTFTIDVVKKATTINMFPESLKQIVGYFLTDVPRSIDRGMKHLAPMISGRLRKMDEFGEDWTDRPWLMDEARGEERTVRALVLRVLVVNVSAIHTSSLSLQNIVCYLASNPQYIQPLREEVEACTQEDGWTEAALRKMRKIDSFVREVQRLTGLVVANFERKALKDYVFEDGTFVPAGTTIGAATHAIHLDEEFYPHPDVFDPPGRFFAVNELKAMLSHIVIMYDIKLLGGI</sequence>
<evidence type="ECO:0000256" key="1">
    <source>
        <dbReference type="ARBA" id="ARBA00001971"/>
    </source>
</evidence>
<dbReference type="GO" id="GO:0004497">
    <property type="term" value="F:monooxygenase activity"/>
    <property type="evidence" value="ECO:0007669"/>
    <property type="project" value="InterPro"/>
</dbReference>
<dbReference type="OrthoDB" id="1844152at2759"/>